<dbReference type="Pfam" id="PF00005">
    <property type="entry name" value="ABC_tran"/>
    <property type="match status" value="2"/>
</dbReference>
<dbReference type="AlphaFoldDB" id="A0AA47ABR0"/>
<keyword evidence="4 6" id="KW-0067">ATP-binding</keyword>
<dbReference type="SMART" id="SM00382">
    <property type="entry name" value="AAA"/>
    <property type="match status" value="1"/>
</dbReference>
<dbReference type="SUPFAM" id="SSF52540">
    <property type="entry name" value="P-loop containing nucleoside triphosphate hydrolases"/>
    <property type="match status" value="2"/>
</dbReference>
<dbReference type="PANTHER" id="PTHR43790">
    <property type="entry name" value="CARBOHYDRATE TRANSPORT ATP-BINDING PROTEIN MG119-RELATED"/>
    <property type="match status" value="1"/>
</dbReference>
<accession>A0AA47ABR0</accession>
<dbReference type="GO" id="GO:0005524">
    <property type="term" value="F:ATP binding"/>
    <property type="evidence" value="ECO:0007669"/>
    <property type="project" value="UniProtKB-KW"/>
</dbReference>
<evidence type="ECO:0000256" key="2">
    <source>
        <dbReference type="ARBA" id="ARBA00022737"/>
    </source>
</evidence>
<evidence type="ECO:0000259" key="5">
    <source>
        <dbReference type="PROSITE" id="PS50893"/>
    </source>
</evidence>
<dbReference type="InterPro" id="IPR003439">
    <property type="entry name" value="ABC_transporter-like_ATP-bd"/>
</dbReference>
<evidence type="ECO:0000256" key="1">
    <source>
        <dbReference type="ARBA" id="ARBA00022448"/>
    </source>
</evidence>
<name>A0AA47ABR0_RHORH</name>
<dbReference type="InterPro" id="IPR003593">
    <property type="entry name" value="AAA+_ATPase"/>
</dbReference>
<dbReference type="InterPro" id="IPR027417">
    <property type="entry name" value="P-loop_NTPase"/>
</dbReference>
<dbReference type="InterPro" id="IPR050107">
    <property type="entry name" value="ABC_carbohydrate_import_ATPase"/>
</dbReference>
<dbReference type="EMBL" id="CP083974">
    <property type="protein sequence ID" value="UZF46641.1"/>
    <property type="molecule type" value="Genomic_DNA"/>
</dbReference>
<keyword evidence="1" id="KW-0813">Transport</keyword>
<dbReference type="Proteomes" id="UP001162740">
    <property type="component" value="Chromosome"/>
</dbReference>
<dbReference type="GO" id="GO:0016887">
    <property type="term" value="F:ATP hydrolysis activity"/>
    <property type="evidence" value="ECO:0007669"/>
    <property type="project" value="InterPro"/>
</dbReference>
<evidence type="ECO:0000256" key="4">
    <source>
        <dbReference type="ARBA" id="ARBA00022840"/>
    </source>
</evidence>
<evidence type="ECO:0000313" key="7">
    <source>
        <dbReference type="Proteomes" id="UP001162740"/>
    </source>
</evidence>
<feature type="domain" description="ABC transporter" evidence="5">
    <location>
        <begin position="8"/>
        <end position="250"/>
    </location>
</feature>
<dbReference type="PROSITE" id="PS50893">
    <property type="entry name" value="ABC_TRANSPORTER_2"/>
    <property type="match status" value="2"/>
</dbReference>
<sequence length="512" mass="54872">MSSPDPIVNIVGLSKTFGEHTVLKKVGLTIHAGEVHGLLGENGSGKSTLIKVLAGFHAPDPGAALQVRGRDVTLPVPAGGFRDLGISFVHQDLALVPDLSVVENLRVGPVVAASRPWISWRREKRTARTLFERFGLHIDPEAPVSSLNETERALLAILRATEELGERRTLLVLDEPTVFLPREGTDLLFAVVREIVADKKAAVLFVSHDLDEVLDHTDRVTVLRDGVSQGTHRTRDLTATSLIDLIVGRSLDSADPRVAGPVRYFEDVPALARIEDLETTTVDGVGFDVRPGEVVGLTGIAGSGYDDVLPALYGARQARGGRLTVGDDSVELPAMTPIDALARKVVYVPPDRKVEGSAPELTVAENVTLPVLGTGFVKPRALKDIATALAEHCDVRPRDPQAVYGSLSGGNQQKALLGKWLQTDPVLVLLAEPTQGVDIGARARIFEMLRETARGGAGIVVASSDYEQLSVLCDRVLVFSHGHVVAELTGDNLSKHHISDSVLGLTRQEVIA</sequence>
<dbReference type="Gene3D" id="3.40.50.300">
    <property type="entry name" value="P-loop containing nucleotide triphosphate hydrolases"/>
    <property type="match status" value="2"/>
</dbReference>
<feature type="domain" description="ABC transporter" evidence="5">
    <location>
        <begin position="263"/>
        <end position="506"/>
    </location>
</feature>
<reference evidence="6 7" key="1">
    <citation type="journal article" date="2021" name="Front. Microbiol.">
        <title>Bacterial Transformation of Aromatic Monomers in Softwood Black Liquor.</title>
        <authorList>
            <person name="Navas L.E."/>
            <person name="Dexter G."/>
            <person name="Liu J."/>
            <person name="Levy-Booth D."/>
            <person name="Cho M."/>
            <person name="Jang S.K."/>
            <person name="Mansfield S.D."/>
            <person name="Renneckar S."/>
            <person name="Mohn W.W."/>
            <person name="Eltis L.D."/>
        </authorList>
    </citation>
    <scope>NUCLEOTIDE SEQUENCE [LARGE SCALE GENOMIC DNA]</scope>
    <source>
        <strain evidence="6 7">GD02</strain>
    </source>
</reference>
<evidence type="ECO:0000256" key="3">
    <source>
        <dbReference type="ARBA" id="ARBA00022741"/>
    </source>
</evidence>
<dbReference type="RefSeq" id="WP_229581848.1">
    <property type="nucleotide sequence ID" value="NZ_CP083974.1"/>
</dbReference>
<dbReference type="PANTHER" id="PTHR43790:SF9">
    <property type="entry name" value="GALACTOFURANOSE TRANSPORTER ATP-BINDING PROTEIN YTFR"/>
    <property type="match status" value="1"/>
</dbReference>
<proteinExistence type="predicted"/>
<dbReference type="PROSITE" id="PS00211">
    <property type="entry name" value="ABC_TRANSPORTER_1"/>
    <property type="match status" value="1"/>
</dbReference>
<gene>
    <name evidence="6" type="ORF">KUM34_008225</name>
</gene>
<dbReference type="InterPro" id="IPR017871">
    <property type="entry name" value="ABC_transporter-like_CS"/>
</dbReference>
<evidence type="ECO:0000313" key="6">
    <source>
        <dbReference type="EMBL" id="UZF46641.1"/>
    </source>
</evidence>
<organism evidence="6 7">
    <name type="scientific">Rhodococcus rhodochrous</name>
    <dbReference type="NCBI Taxonomy" id="1829"/>
    <lineage>
        <taxon>Bacteria</taxon>
        <taxon>Bacillati</taxon>
        <taxon>Actinomycetota</taxon>
        <taxon>Actinomycetes</taxon>
        <taxon>Mycobacteriales</taxon>
        <taxon>Nocardiaceae</taxon>
        <taxon>Rhodococcus</taxon>
    </lineage>
</organism>
<dbReference type="CDD" id="cd03215">
    <property type="entry name" value="ABC_Carb_Monos_II"/>
    <property type="match status" value="1"/>
</dbReference>
<protein>
    <submittedName>
        <fullName evidence="6">Sugar ABC transporter ATP-binding protein</fullName>
    </submittedName>
</protein>
<keyword evidence="3" id="KW-0547">Nucleotide-binding</keyword>
<keyword evidence="2" id="KW-0677">Repeat</keyword>